<feature type="non-terminal residue" evidence="1">
    <location>
        <position position="424"/>
    </location>
</feature>
<evidence type="ECO:0008006" key="3">
    <source>
        <dbReference type="Google" id="ProtNLM"/>
    </source>
</evidence>
<accession>A0ABT0DPF3</accession>
<organism evidence="1 2">
    <name type="scientific">Ancylobacter koreensis</name>
    <dbReference type="NCBI Taxonomy" id="266121"/>
    <lineage>
        <taxon>Bacteria</taxon>
        <taxon>Pseudomonadati</taxon>
        <taxon>Pseudomonadota</taxon>
        <taxon>Alphaproteobacteria</taxon>
        <taxon>Hyphomicrobiales</taxon>
        <taxon>Xanthobacteraceae</taxon>
        <taxon>Ancylobacter</taxon>
    </lineage>
</organism>
<evidence type="ECO:0000313" key="2">
    <source>
        <dbReference type="Proteomes" id="UP001202867"/>
    </source>
</evidence>
<proteinExistence type="predicted"/>
<dbReference type="Proteomes" id="UP001202867">
    <property type="component" value="Unassembled WGS sequence"/>
</dbReference>
<sequence length="424" mass="41225">MSVGLFGSSERALAQSVDVSTQSGFDAALTGYAGGTVNDINVSGVSGAIIEAPGVPGLYGGVNGPLTVDFSATRFDVNTGLTLGLGSSLNFAGGAPTTTTGAGYMRIGDESTATVSLSGGAITFDGAGSNPARLWIGANSDNGATASGTLDMSGGSITFNDGTDPNDYGGLAIGRDGGVTGVINQSGGSITFNGQSAIDLGTQGGNGTYNLSGSASFLATDDATLYVGSRTNEANGVGTVSQGALNIGGNASFTLQSATQVFIGDARAAGTVTQSGNSIVSIEASRIWLGSNTNNAGGTDGGGTGIYNLQGGTLTMSASSNEHFVLGHAAGGSGTFNQTGGNFTLTGGLAYGAGSGAYNLDGGTFTVDGITGGNGSSTFSFGGGTLIAGQSFTTSSAFATSFDAASTIQVDGTDVLTWNSVISG</sequence>
<dbReference type="EMBL" id="JALKCG010000005">
    <property type="protein sequence ID" value="MCK0209151.1"/>
    <property type="molecule type" value="Genomic_DNA"/>
</dbReference>
<keyword evidence="2" id="KW-1185">Reference proteome</keyword>
<name>A0ABT0DPF3_9HYPH</name>
<gene>
    <name evidence="1" type="ORF">MWN33_14035</name>
</gene>
<dbReference type="RefSeq" id="WP_247201657.1">
    <property type="nucleotide sequence ID" value="NZ_JALKCG010000005.1"/>
</dbReference>
<reference evidence="2" key="1">
    <citation type="submission" date="2023-07" db="EMBL/GenBank/DDBJ databases">
        <title>Ancylobacter moscoviensis sp. nov., facultatively methylotrophic bacteria from activated sludge and the reclassification of Starkeya novella (Starkey 1934) Kelly et al. 2000 as Ancylobacter novellus comb. nov., Starkeya koreensis Im et al. 2006 as Ancylobacter koreensis comb.nov., Angulomicrobium tetraedrale Vasil'eva et al. 1986 as Ancylobacter tetraedralis comb. nov., Angulomicrobium amanitiforme Fritz et al. 2004 as Ancylobacter amanitiformis comb. nov. and Methylorhabdus multivorans Doronina et al. 1996 as Ancylobacter multivorans comb. nov. and emended description of the genus Ancylobacter.</title>
        <authorList>
            <person name="Doronina N."/>
            <person name="Chemodurova A."/>
            <person name="Grouzdev D."/>
            <person name="Koziaeva V."/>
            <person name="Shi W."/>
            <person name="Wu L."/>
            <person name="Kaparullina E."/>
        </authorList>
    </citation>
    <scope>NUCLEOTIDE SEQUENCE [LARGE SCALE GENOMIC DNA]</scope>
    <source>
        <strain evidence="2">Jip08</strain>
    </source>
</reference>
<comment type="caution">
    <text evidence="1">The sequence shown here is derived from an EMBL/GenBank/DDBJ whole genome shotgun (WGS) entry which is preliminary data.</text>
</comment>
<protein>
    <recommendedName>
        <fullName evidence="3">Autotransporter domain-containing protein</fullName>
    </recommendedName>
</protein>
<evidence type="ECO:0000313" key="1">
    <source>
        <dbReference type="EMBL" id="MCK0209151.1"/>
    </source>
</evidence>